<evidence type="ECO:0000256" key="1">
    <source>
        <dbReference type="ARBA" id="ARBA00007689"/>
    </source>
</evidence>
<comment type="similarity">
    <text evidence="1">Belongs to the YciI family.</text>
</comment>
<feature type="domain" description="YCII-related" evidence="2">
    <location>
        <begin position="2"/>
        <end position="75"/>
    </location>
</feature>
<dbReference type="AlphaFoldDB" id="A0A917K4F4"/>
<dbReference type="Pfam" id="PF03795">
    <property type="entry name" value="YCII"/>
    <property type="match status" value="1"/>
</dbReference>
<reference evidence="3" key="2">
    <citation type="submission" date="2020-09" db="EMBL/GenBank/DDBJ databases">
        <authorList>
            <person name="Sun Q."/>
            <person name="Zhou Y."/>
        </authorList>
    </citation>
    <scope>NUCLEOTIDE SEQUENCE</scope>
    <source>
        <strain evidence="3">CGMCC 1.3617</strain>
    </source>
</reference>
<evidence type="ECO:0000313" key="3">
    <source>
        <dbReference type="EMBL" id="GGI98539.1"/>
    </source>
</evidence>
<dbReference type="InterPro" id="IPR005545">
    <property type="entry name" value="YCII"/>
</dbReference>
<dbReference type="PANTHER" id="PTHR37828:SF1">
    <property type="entry name" value="YCII-RELATED DOMAIN-CONTAINING PROTEIN"/>
    <property type="match status" value="1"/>
</dbReference>
<dbReference type="PANTHER" id="PTHR37828">
    <property type="entry name" value="GSR2449 PROTEIN"/>
    <property type="match status" value="1"/>
</dbReference>
<dbReference type="InterPro" id="IPR011008">
    <property type="entry name" value="Dimeric_a/b-barrel"/>
</dbReference>
<comment type="caution">
    <text evidence="3">The sequence shown here is derived from an EMBL/GenBank/DDBJ whole genome shotgun (WGS) entry which is preliminary data.</text>
</comment>
<dbReference type="Gene3D" id="3.30.70.1060">
    <property type="entry name" value="Dimeric alpha+beta barrel"/>
    <property type="match status" value="1"/>
</dbReference>
<reference evidence="3" key="1">
    <citation type="journal article" date="2014" name="Int. J. Syst. Evol. Microbiol.">
        <title>Complete genome sequence of Corynebacterium casei LMG S-19264T (=DSM 44701T), isolated from a smear-ripened cheese.</title>
        <authorList>
            <consortium name="US DOE Joint Genome Institute (JGI-PGF)"/>
            <person name="Walter F."/>
            <person name="Albersmeier A."/>
            <person name="Kalinowski J."/>
            <person name="Ruckert C."/>
        </authorList>
    </citation>
    <scope>NUCLEOTIDE SEQUENCE</scope>
    <source>
        <strain evidence="3">CGMCC 1.3617</strain>
    </source>
</reference>
<keyword evidence="4" id="KW-1185">Reference proteome</keyword>
<evidence type="ECO:0000313" key="4">
    <source>
        <dbReference type="Proteomes" id="UP000661507"/>
    </source>
</evidence>
<dbReference type="RefSeq" id="WP_188965011.1">
    <property type="nucleotide sequence ID" value="NZ_BMKW01000001.1"/>
</dbReference>
<gene>
    <name evidence="3" type="ORF">GCM10011320_01640</name>
</gene>
<proteinExistence type="inferred from homology"/>
<sequence>MFMILLRFSTNKAEAPRLMEAHNSWLREGFEAGVFHLAGSLPPGLGGAILAHGATRPEIEARLAADPFVAADVVRPEIVEITPARTEPRLAHLAA</sequence>
<dbReference type="EMBL" id="BMKW01000001">
    <property type="protein sequence ID" value="GGI98539.1"/>
    <property type="molecule type" value="Genomic_DNA"/>
</dbReference>
<name>A0A917K4F4_9PROT</name>
<evidence type="ECO:0000259" key="2">
    <source>
        <dbReference type="Pfam" id="PF03795"/>
    </source>
</evidence>
<dbReference type="SUPFAM" id="SSF54909">
    <property type="entry name" value="Dimeric alpha+beta barrel"/>
    <property type="match status" value="1"/>
</dbReference>
<dbReference type="Proteomes" id="UP000661507">
    <property type="component" value="Unassembled WGS sequence"/>
</dbReference>
<accession>A0A917K4F4</accession>
<organism evidence="3 4">
    <name type="scientific">Neoroseomonas lacus</name>
    <dbReference type="NCBI Taxonomy" id="287609"/>
    <lineage>
        <taxon>Bacteria</taxon>
        <taxon>Pseudomonadati</taxon>
        <taxon>Pseudomonadota</taxon>
        <taxon>Alphaproteobacteria</taxon>
        <taxon>Acetobacterales</taxon>
        <taxon>Acetobacteraceae</taxon>
        <taxon>Neoroseomonas</taxon>
    </lineage>
</organism>
<protein>
    <recommendedName>
        <fullName evidence="2">YCII-related domain-containing protein</fullName>
    </recommendedName>
</protein>